<feature type="domain" description="ATP-grasp" evidence="1">
    <location>
        <begin position="76"/>
        <end position="236"/>
    </location>
</feature>
<dbReference type="EMBL" id="NCXO01000008">
    <property type="protein sequence ID" value="OSC34714.1"/>
    <property type="molecule type" value="Genomic_DNA"/>
</dbReference>
<keyword evidence="3" id="KW-1185">Reference proteome</keyword>
<name>A0A7I7SCZ9_9MYCO</name>
<evidence type="ECO:0000313" key="2">
    <source>
        <dbReference type="EMBL" id="OSC34714.1"/>
    </source>
</evidence>
<comment type="caution">
    <text evidence="2">The sequence shown here is derived from an EMBL/GenBank/DDBJ whole genome shotgun (WGS) entry which is preliminary data.</text>
</comment>
<accession>A0A7I7SCZ9</accession>
<dbReference type="Proteomes" id="UP000193577">
    <property type="component" value="Unassembled WGS sequence"/>
</dbReference>
<dbReference type="Pfam" id="PF18299">
    <property type="entry name" value="R2K_2"/>
    <property type="match status" value="1"/>
</dbReference>
<proteinExistence type="predicted"/>
<dbReference type="InterPro" id="IPR041261">
    <property type="entry name" value="R2K_2"/>
</dbReference>
<organism evidence="2 3">
    <name type="scientific">Mycolicibacillus koreensis</name>
    <dbReference type="NCBI Taxonomy" id="1069220"/>
    <lineage>
        <taxon>Bacteria</taxon>
        <taxon>Bacillati</taxon>
        <taxon>Actinomycetota</taxon>
        <taxon>Actinomycetes</taxon>
        <taxon>Mycobacteriales</taxon>
        <taxon>Mycobacteriaceae</taxon>
        <taxon>Mycolicibacillus</taxon>
    </lineage>
</organism>
<dbReference type="AlphaFoldDB" id="A0A7I7SCZ9"/>
<dbReference type="RefSeq" id="WP_085302704.1">
    <property type="nucleotide sequence ID" value="NZ_AP022594.1"/>
</dbReference>
<reference evidence="2 3" key="1">
    <citation type="submission" date="2017-04" db="EMBL/GenBank/DDBJ databases">
        <title>The new phylogeny of genus Mycobacterium.</title>
        <authorList>
            <person name="Tortoli E."/>
            <person name="Trovato A."/>
            <person name="Cirillo D.M."/>
        </authorList>
    </citation>
    <scope>NUCLEOTIDE SEQUENCE [LARGE SCALE GENOMIC DNA]</scope>
    <source>
        <strain evidence="2 3">KCTC 19819</strain>
    </source>
</reference>
<evidence type="ECO:0000259" key="1">
    <source>
        <dbReference type="Pfam" id="PF18299"/>
    </source>
</evidence>
<gene>
    <name evidence="2" type="ORF">B8W67_05550</name>
</gene>
<evidence type="ECO:0000313" key="3">
    <source>
        <dbReference type="Proteomes" id="UP000193577"/>
    </source>
</evidence>
<sequence length="271" mass="29862">MAAVTVVSHQRWRADDLRGVTDVVSDLGLDTSAAADAGAVLWCPGAWAAAAVSRYPHLRLSSAGPRWLDGLAVRVTGRRVVTSSAGRIRGTGRRRGWRTFAKLPETKHEVFEARVRTHAELILDLDRLPDDEPVQLQRPVTFTDEVRCWVLRGEVVARAPYFADVAREDWAELADPERVAQAAAWLGTVIGRADAPAAFVVDVGWCADPDTGEPGWRIVEANAAWSADWYAADNMTAVVEVIAASQREVEPQWRWQPSPLLRGRSRALALR</sequence>
<dbReference type="OrthoDB" id="654524at2"/>
<protein>
    <recommendedName>
        <fullName evidence="1">ATP-grasp domain-containing protein</fullName>
    </recommendedName>
</protein>